<dbReference type="RefSeq" id="WP_092260049.1">
    <property type="nucleotide sequence ID" value="NZ_CP047199.1"/>
</dbReference>
<dbReference type="STRING" id="1121357.SAMN05661109_02168"/>
<dbReference type="EMBL" id="FOGQ01000011">
    <property type="protein sequence ID" value="SES19129.1"/>
    <property type="molecule type" value="Genomic_DNA"/>
</dbReference>
<evidence type="ECO:0000313" key="1">
    <source>
        <dbReference type="EMBL" id="SES19129.1"/>
    </source>
</evidence>
<gene>
    <name evidence="1" type="ORF">SAMN05661109_02168</name>
</gene>
<protein>
    <submittedName>
        <fullName evidence="1">Uncharacterized protein</fullName>
    </submittedName>
</protein>
<accession>A0A1H9VC25</accession>
<evidence type="ECO:0000313" key="2">
    <source>
        <dbReference type="Proteomes" id="UP000198929"/>
    </source>
</evidence>
<organism evidence="1 2">
    <name type="scientific">Corynebacterium cystitidis DSM 20524</name>
    <dbReference type="NCBI Taxonomy" id="1121357"/>
    <lineage>
        <taxon>Bacteria</taxon>
        <taxon>Bacillati</taxon>
        <taxon>Actinomycetota</taxon>
        <taxon>Actinomycetes</taxon>
        <taxon>Mycobacteriales</taxon>
        <taxon>Corynebacteriaceae</taxon>
        <taxon>Corynebacterium</taxon>
    </lineage>
</organism>
<sequence length="84" mass="9937">MNTEHNHAQYNPLDIEQMEQILAETEALSHALREDIRLQRQHEAIDDLPHLLDTVEQGKWSNLKLLMEELLQDRRAKRAKKEAQ</sequence>
<name>A0A1H9VC25_9CORY</name>
<dbReference type="Proteomes" id="UP000198929">
    <property type="component" value="Unassembled WGS sequence"/>
</dbReference>
<reference evidence="2" key="1">
    <citation type="submission" date="2016-10" db="EMBL/GenBank/DDBJ databases">
        <authorList>
            <person name="Varghese N."/>
            <person name="Submissions S."/>
        </authorList>
    </citation>
    <scope>NUCLEOTIDE SEQUENCE [LARGE SCALE GENOMIC DNA]</scope>
    <source>
        <strain evidence="2">DSM 20524</strain>
    </source>
</reference>
<proteinExistence type="predicted"/>
<keyword evidence="2" id="KW-1185">Reference proteome</keyword>
<dbReference type="AlphaFoldDB" id="A0A1H9VC25"/>